<dbReference type="AlphaFoldDB" id="A0AA48HLY6"/>
<gene>
    <name evidence="1" type="ORF">MACH07_08110</name>
</gene>
<dbReference type="NCBIfam" id="NF040656">
    <property type="entry name" value="GHMP_GYDIA"/>
    <property type="match status" value="1"/>
</dbReference>
<dbReference type="InterPro" id="IPR020568">
    <property type="entry name" value="Ribosomal_Su5_D2-typ_SF"/>
</dbReference>
<dbReference type="SUPFAM" id="SSF54211">
    <property type="entry name" value="Ribosomal protein S5 domain 2-like"/>
    <property type="match status" value="1"/>
</dbReference>
<dbReference type="EMBL" id="AP027268">
    <property type="protein sequence ID" value="BDW91979.1"/>
    <property type="molecule type" value="Genomic_DNA"/>
</dbReference>
<reference evidence="1 2" key="1">
    <citation type="submission" date="2023-01" db="EMBL/GenBank/DDBJ databases">
        <title>Complete genome sequence of Muricauda aquimarina strain IFOP_LL357.</title>
        <authorList>
            <person name="Gajardo G."/>
            <person name="Ueki S."/>
            <person name="Maruyama F."/>
        </authorList>
    </citation>
    <scope>NUCLEOTIDE SEQUENCE [LARGE SCALE GENOMIC DNA]</scope>
    <source>
        <strain evidence="1 2">IFOP_LL357</strain>
    </source>
</reference>
<dbReference type="InterPro" id="IPR047765">
    <property type="entry name" value="GHMP_GYDIA-like"/>
</dbReference>
<dbReference type="RefSeq" id="WP_338196837.1">
    <property type="nucleotide sequence ID" value="NZ_AP027268.1"/>
</dbReference>
<organism evidence="1 2">
    <name type="scientific">Flagellimonas marinaquae</name>
    <dbReference type="NCBI Taxonomy" id="254955"/>
    <lineage>
        <taxon>Bacteria</taxon>
        <taxon>Pseudomonadati</taxon>
        <taxon>Bacteroidota</taxon>
        <taxon>Flavobacteriia</taxon>
        <taxon>Flavobacteriales</taxon>
        <taxon>Flavobacteriaceae</taxon>
        <taxon>Flagellimonas</taxon>
    </lineage>
</organism>
<sequence length="302" mass="33691">MEKEFYSNGKLLLSGEYAILDGALGLAIPTSYGQSLQVTPNTSGFLDWTSLDLNKNVWFSAQLDLTNLNVVATSDKSMANTLKTLLLEANAQNPLLLTDSEGFKIETHLTFPRNWGLGTSSTLINNLAQWARVDAYQLLWNAFGGSGYDIACAQTNSPLVYQLKNNKPKVASIAFDPYFKESLYFVHLNQKQSSKKAIANYREQQFDTSELVKKITDLTRAMIGATTLSDFELFMDRHETVLSAILKMTPVKERLFPDYYGTIKSLGAWGGDFILATGDEKSISYFKSKGYNTVIPYSKMVL</sequence>
<dbReference type="Gene3D" id="3.30.230.10">
    <property type="match status" value="1"/>
</dbReference>
<evidence type="ECO:0000313" key="1">
    <source>
        <dbReference type="EMBL" id="BDW91979.1"/>
    </source>
</evidence>
<protein>
    <recommendedName>
        <fullName evidence="3">GHMP kinase</fullName>
    </recommendedName>
</protein>
<accession>A0AA48HLY6</accession>
<evidence type="ECO:0008006" key="3">
    <source>
        <dbReference type="Google" id="ProtNLM"/>
    </source>
</evidence>
<name>A0AA48HLY6_9FLAO</name>
<proteinExistence type="predicted"/>
<evidence type="ECO:0000313" key="2">
    <source>
        <dbReference type="Proteomes" id="UP001330184"/>
    </source>
</evidence>
<dbReference type="InterPro" id="IPR014721">
    <property type="entry name" value="Ribsml_uS5_D2-typ_fold_subgr"/>
</dbReference>
<keyword evidence="2" id="KW-1185">Reference proteome</keyword>
<dbReference type="Proteomes" id="UP001330184">
    <property type="component" value="Chromosome"/>
</dbReference>